<dbReference type="Proteomes" id="UP000184088">
    <property type="component" value="Unassembled WGS sequence"/>
</dbReference>
<dbReference type="RefSeq" id="WP_073345309.1">
    <property type="nucleotide sequence ID" value="NZ_FQVH01000031.1"/>
</dbReference>
<sequence length="243" mass="27011">MKEAIISKIKELTEDISDNTDEKSAWEDFLVDMAEHIDSSDKSALKQSFSNILQFIDEKRFIDGLKRISENIDNFPLSEMLQITIEVMADTIAQKNDTIVELKNILSELETPVIRLWKKVLLVPIIGTLDSNRAQNMAEKILNSTSNIGATAVIIDVTGVSMIDTIVGGFLIETFNALKLLGCDVILTGIKPEVAQTLVKLNIDFNMVTVKRNVEYALSYLIGINKDESLKKASAKVGENYGK</sequence>
<name>A0A1M5CXB9_9THEO</name>
<gene>
    <name evidence="2" type="ORF">SAMN02746089_02216</name>
</gene>
<feature type="domain" description="STAS" evidence="1">
    <location>
        <begin position="110"/>
        <end position="221"/>
    </location>
</feature>
<dbReference type="SUPFAM" id="SSF52091">
    <property type="entry name" value="SpoIIaa-like"/>
    <property type="match status" value="1"/>
</dbReference>
<reference evidence="2 3" key="1">
    <citation type="submission" date="2016-11" db="EMBL/GenBank/DDBJ databases">
        <authorList>
            <person name="Jaros S."/>
            <person name="Januszkiewicz K."/>
            <person name="Wedrychowicz H."/>
        </authorList>
    </citation>
    <scope>NUCLEOTIDE SEQUENCE [LARGE SCALE GENOMIC DNA]</scope>
    <source>
        <strain evidence="2 3">DSM 17918</strain>
    </source>
</reference>
<dbReference type="Gene3D" id="3.30.750.24">
    <property type="entry name" value="STAS domain"/>
    <property type="match status" value="1"/>
</dbReference>
<dbReference type="CDD" id="cd07041">
    <property type="entry name" value="STAS_RsbR_RsbS_like"/>
    <property type="match status" value="1"/>
</dbReference>
<dbReference type="AlphaFoldDB" id="A0A1M5CXB9"/>
<dbReference type="PANTHER" id="PTHR33745">
    <property type="entry name" value="RSBT ANTAGONIST PROTEIN RSBS-RELATED"/>
    <property type="match status" value="1"/>
</dbReference>
<dbReference type="Pfam" id="PF01740">
    <property type="entry name" value="STAS"/>
    <property type="match status" value="1"/>
</dbReference>
<dbReference type="InterPro" id="IPR051932">
    <property type="entry name" value="Bact_StressResp_Reg"/>
</dbReference>
<evidence type="ECO:0000313" key="3">
    <source>
        <dbReference type="Proteomes" id="UP000184088"/>
    </source>
</evidence>
<accession>A0A1M5CXB9</accession>
<evidence type="ECO:0000313" key="2">
    <source>
        <dbReference type="EMBL" id="SHF59346.1"/>
    </source>
</evidence>
<dbReference type="InterPro" id="IPR002645">
    <property type="entry name" value="STAS_dom"/>
</dbReference>
<dbReference type="PROSITE" id="PS50801">
    <property type="entry name" value="STAS"/>
    <property type="match status" value="1"/>
</dbReference>
<evidence type="ECO:0000259" key="1">
    <source>
        <dbReference type="PROSITE" id="PS50801"/>
    </source>
</evidence>
<keyword evidence="3" id="KW-1185">Reference proteome</keyword>
<proteinExistence type="predicted"/>
<dbReference type="STRING" id="1121256.SAMN02746089_02216"/>
<organism evidence="2 3">
    <name type="scientific">Caldanaerobius fijiensis DSM 17918</name>
    <dbReference type="NCBI Taxonomy" id="1121256"/>
    <lineage>
        <taxon>Bacteria</taxon>
        <taxon>Bacillati</taxon>
        <taxon>Bacillota</taxon>
        <taxon>Clostridia</taxon>
        <taxon>Thermoanaerobacterales</taxon>
        <taxon>Thermoanaerobacteraceae</taxon>
        <taxon>Caldanaerobius</taxon>
    </lineage>
</organism>
<protein>
    <submittedName>
        <fullName evidence="2">RsbT co-antagonist protein RsbR</fullName>
    </submittedName>
</protein>
<dbReference type="InterPro" id="IPR036513">
    <property type="entry name" value="STAS_dom_sf"/>
</dbReference>
<dbReference type="EMBL" id="FQVH01000031">
    <property type="protein sequence ID" value="SHF59346.1"/>
    <property type="molecule type" value="Genomic_DNA"/>
</dbReference>
<dbReference type="OrthoDB" id="9800154at2"/>